<dbReference type="Pfam" id="PF07470">
    <property type="entry name" value="Glyco_hydro_88"/>
    <property type="match status" value="1"/>
</dbReference>
<feature type="active site" description="Proton donor" evidence="3">
    <location>
        <position position="178"/>
    </location>
</feature>
<dbReference type="EMBL" id="QDKP01000049">
    <property type="protein sequence ID" value="PVM77661.1"/>
    <property type="molecule type" value="Genomic_DNA"/>
</dbReference>
<evidence type="ECO:0000313" key="6">
    <source>
        <dbReference type="Proteomes" id="UP000244913"/>
    </source>
</evidence>
<dbReference type="PANTHER" id="PTHR36845:SF1">
    <property type="entry name" value="HYDROLASE, PUTATIVE (AFU_ORTHOLOGUE AFUA_7G05090)-RELATED"/>
    <property type="match status" value="1"/>
</dbReference>
<dbReference type="SUPFAM" id="SSF48208">
    <property type="entry name" value="Six-hairpin glycosidases"/>
    <property type="match status" value="1"/>
</dbReference>
<keyword evidence="1 5" id="KW-0378">Hydrolase</keyword>
<dbReference type="InterPro" id="IPR012341">
    <property type="entry name" value="6hp_glycosidase-like_sf"/>
</dbReference>
<dbReference type="InterPro" id="IPR008928">
    <property type="entry name" value="6-hairpin_glycosidase_sf"/>
</dbReference>
<feature type="binding site" evidence="4">
    <location>
        <position position="238"/>
    </location>
    <ligand>
        <name>substrate</name>
    </ligand>
</feature>
<evidence type="ECO:0000313" key="5">
    <source>
        <dbReference type="EMBL" id="PVM77661.1"/>
    </source>
</evidence>
<protein>
    <submittedName>
        <fullName evidence="5">Glucuronyl hydrolase</fullName>
    </submittedName>
</protein>
<evidence type="ECO:0000256" key="1">
    <source>
        <dbReference type="ARBA" id="ARBA00022801"/>
    </source>
</evidence>
<dbReference type="Gene3D" id="1.50.10.10">
    <property type="match status" value="1"/>
</dbReference>
<dbReference type="GO" id="GO:0052757">
    <property type="term" value="F:chondroitin hydrolase activity"/>
    <property type="evidence" value="ECO:0007669"/>
    <property type="project" value="TreeGrafter"/>
</dbReference>
<dbReference type="GO" id="GO:0000272">
    <property type="term" value="P:polysaccharide catabolic process"/>
    <property type="evidence" value="ECO:0007669"/>
    <property type="project" value="TreeGrafter"/>
</dbReference>
<comment type="similarity">
    <text evidence="2">Belongs to the glycosyl hydrolase 88 family.</text>
</comment>
<evidence type="ECO:0000256" key="4">
    <source>
        <dbReference type="PIRSR" id="PIRSR610905-2"/>
    </source>
</evidence>
<feature type="binding site" evidence="4">
    <location>
        <position position="236"/>
    </location>
    <ligand>
        <name>substrate</name>
    </ligand>
</feature>
<organism evidence="5 6">
    <name type="scientific">Caulobacter radicis</name>
    <dbReference type="NCBI Taxonomy" id="2172650"/>
    <lineage>
        <taxon>Bacteria</taxon>
        <taxon>Pseudomonadati</taxon>
        <taxon>Pseudomonadota</taxon>
        <taxon>Alphaproteobacteria</taxon>
        <taxon>Caulobacterales</taxon>
        <taxon>Caulobacteraceae</taxon>
        <taxon>Caulobacter</taxon>
    </lineage>
</organism>
<accession>A0A2T9J7X6</accession>
<evidence type="ECO:0000256" key="3">
    <source>
        <dbReference type="PIRSR" id="PIRSR610905-1"/>
    </source>
</evidence>
<evidence type="ECO:0000256" key="2">
    <source>
        <dbReference type="ARBA" id="ARBA00038358"/>
    </source>
</evidence>
<comment type="caution">
    <text evidence="5">The sequence shown here is derived from an EMBL/GenBank/DDBJ whole genome shotgun (WGS) entry which is preliminary data.</text>
</comment>
<dbReference type="Proteomes" id="UP000244913">
    <property type="component" value="Unassembled WGS sequence"/>
</dbReference>
<reference evidence="5 6" key="1">
    <citation type="submission" date="2018-04" db="EMBL/GenBank/DDBJ databases">
        <title>The genome sequence of Caulobacter sp. 736.</title>
        <authorList>
            <person name="Gao J."/>
            <person name="Sun J."/>
        </authorList>
    </citation>
    <scope>NUCLEOTIDE SEQUENCE [LARGE SCALE GENOMIC DNA]</scope>
    <source>
        <strain evidence="5 6">736</strain>
    </source>
</reference>
<keyword evidence="6" id="KW-1185">Reference proteome</keyword>
<name>A0A2T9J7X6_9CAUL</name>
<proteinExistence type="inferred from homology"/>
<gene>
    <name evidence="5" type="ORF">DDF65_17230</name>
</gene>
<feature type="binding site" evidence="4">
    <location>
        <position position="178"/>
    </location>
    <ligand>
        <name>substrate</name>
    </ligand>
</feature>
<sequence length="398" mass="44134">MPKSASRAIPREPLSRAQEILARPRPERAKLDAILAAILARIDASLDRFTDAFPKPSSEDGVYAPMDNTEWTNGFWTGMLWLAFEASGEARYRLAAERQVESFRDRIEREVNVDHHDLGFLYSLSCVAAWKLTGSMSGREAALAAARRLMTRYLPAAGIIQAWGDLSDPEQAGRMIIDCNLNLPLLYWASEETGDPTFRIAADSHIAQAAKHIVRPDASTFHTFYMDPKSGQPVGGKTHQGFSDTSCWARGQAWGVSGFPLVHRYKPDPGLIDLAARLANYLLNRLPDDLVCCWDLVFTDAERDSSAAAIAACGLLELARALPLADPDRETYEAAALAMVETLGEHYLLPLGQPGTGILAHGVYHMPNRVGVDEACIWGDYFFLEALVRLTRVWEPYW</sequence>
<dbReference type="InterPro" id="IPR010905">
    <property type="entry name" value="Glyco_hydro_88"/>
</dbReference>
<feature type="binding site" evidence="4">
    <location>
        <position position="250"/>
    </location>
    <ligand>
        <name>substrate</name>
    </ligand>
</feature>
<dbReference type="InterPro" id="IPR052369">
    <property type="entry name" value="UG_Glycosaminoglycan_Hydrolase"/>
</dbReference>
<dbReference type="PANTHER" id="PTHR36845">
    <property type="entry name" value="HYDROLASE, PUTATIVE (AFU_ORTHOLOGUE AFUA_7G05090)-RELATED"/>
    <property type="match status" value="1"/>
</dbReference>
<dbReference type="RefSeq" id="WP_116568863.1">
    <property type="nucleotide sequence ID" value="NZ_QDKP01000049.1"/>
</dbReference>
<feature type="binding site" evidence="4">
    <location>
        <position position="254"/>
    </location>
    <ligand>
        <name>substrate</name>
    </ligand>
</feature>
<dbReference type="AlphaFoldDB" id="A0A2T9J7X6"/>
<feature type="active site" description="Nucleophile" evidence="3">
    <location>
        <position position="117"/>
    </location>
</feature>
<feature type="binding site" evidence="4">
    <location>
        <position position="117"/>
    </location>
    <ligand>
        <name>substrate</name>
    </ligand>
</feature>